<dbReference type="PANTHER" id="PTHR16487:SF0">
    <property type="entry name" value="PROTEIN PHOSPHATASE 4 REGULATORY SUBUNIT 2-RELATED"/>
    <property type="match status" value="1"/>
</dbReference>
<dbReference type="OrthoDB" id="341898at2759"/>
<feature type="region of interest" description="Disordered" evidence="2">
    <location>
        <begin position="41"/>
        <end position="79"/>
    </location>
</feature>
<dbReference type="AlphaFoldDB" id="W9C975"/>
<protein>
    <submittedName>
        <fullName evidence="3">Uncharacterized protein</fullName>
    </submittedName>
</protein>
<feature type="region of interest" description="Disordered" evidence="2">
    <location>
        <begin position="376"/>
        <end position="532"/>
    </location>
</feature>
<feature type="compositionally biased region" description="Basic and acidic residues" evidence="2">
    <location>
        <begin position="404"/>
        <end position="415"/>
    </location>
</feature>
<feature type="compositionally biased region" description="Low complexity" evidence="2">
    <location>
        <begin position="216"/>
        <end position="229"/>
    </location>
</feature>
<feature type="compositionally biased region" description="Basic and acidic residues" evidence="2">
    <location>
        <begin position="316"/>
        <end position="331"/>
    </location>
</feature>
<reference evidence="3 4" key="1">
    <citation type="journal article" date="2014" name="Genome Announc.">
        <title>Draft genome sequence of Sclerotinia borealis, a psychrophilic plant pathogenic fungus.</title>
        <authorList>
            <person name="Mardanov A.V."/>
            <person name="Beletsky A.V."/>
            <person name="Kadnikov V.V."/>
            <person name="Ignatov A.N."/>
            <person name="Ravin N.V."/>
        </authorList>
    </citation>
    <scope>NUCLEOTIDE SEQUENCE [LARGE SCALE GENOMIC DNA]</scope>
    <source>
        <strain evidence="4">F-4157</strain>
    </source>
</reference>
<evidence type="ECO:0000313" key="4">
    <source>
        <dbReference type="Proteomes" id="UP000019487"/>
    </source>
</evidence>
<evidence type="ECO:0000256" key="1">
    <source>
        <dbReference type="ARBA" id="ARBA00009207"/>
    </source>
</evidence>
<dbReference type="EMBL" id="AYSA01000500">
    <property type="protein sequence ID" value="ESZ91419.1"/>
    <property type="molecule type" value="Genomic_DNA"/>
</dbReference>
<feature type="compositionally biased region" description="Acidic residues" evidence="2">
    <location>
        <begin position="483"/>
        <end position="499"/>
    </location>
</feature>
<dbReference type="InterPro" id="IPR015267">
    <property type="entry name" value="PPP4R2"/>
</dbReference>
<dbReference type="STRING" id="1432307.W9C975"/>
<proteinExistence type="inferred from homology"/>
<comment type="similarity">
    <text evidence="1">Belongs to the PPP4R2 family.</text>
</comment>
<feature type="compositionally biased region" description="Basic and acidic residues" evidence="2">
    <location>
        <begin position="461"/>
        <end position="482"/>
    </location>
</feature>
<accession>W9C975</accession>
<dbReference type="Pfam" id="PF09184">
    <property type="entry name" value="PPP4R2"/>
    <property type="match status" value="1"/>
</dbReference>
<keyword evidence="4" id="KW-1185">Reference proteome</keyword>
<dbReference type="Proteomes" id="UP000019487">
    <property type="component" value="Unassembled WGS sequence"/>
</dbReference>
<evidence type="ECO:0000313" key="3">
    <source>
        <dbReference type="EMBL" id="ESZ91419.1"/>
    </source>
</evidence>
<feature type="region of interest" description="Disordered" evidence="2">
    <location>
        <begin position="215"/>
        <end position="256"/>
    </location>
</feature>
<comment type="caution">
    <text evidence="3">The sequence shown here is derived from an EMBL/GenBank/DDBJ whole genome shotgun (WGS) entry which is preliminary data.</text>
</comment>
<dbReference type="GO" id="GO:0005737">
    <property type="term" value="C:cytoplasm"/>
    <property type="evidence" value="ECO:0007669"/>
    <property type="project" value="TreeGrafter"/>
</dbReference>
<sequence length="532" mass="57546">MDIDNDDEILKTLANGQSIDYSTWPSLLERLMTKLEKIAITDFQNPKPPPYPRPSSPSLSPNRDTNTNTENTPLASKPSLEALPPICYRQLLDIQNTLTKSFPTHPPHTIQRLSELLLYPTQHHRSLPSYLHALDRVIHVTSTITSFPLPPAIPDPRVSSSILSNGTPTSADPLSISWSNPTVGNGSVNGGLGSDEALGGALLTPISWLNKRESSLTHTSSNGTNSGGASPRGEVRTESTETIDGPNGPGGVETVSISVNGISSVGSHAMMSLLSSQSSSSSGEQGLRAEGGVTQGELLRQEQKAGVVPASQLRSLQRDLEREEGGRRGDESGMGEEDEMPHARGPEEVGMEDMGPQEHGKVLRIGGGIDVEAAIGRRADFTEEKEIKIEKETEGGQRSGTAGKDADGDANMKIEEETEGEGSATSKRAAEDDIGSEAGEKRIKEEMDIEPQPDLDTQEDALAKEKEKKETETETETGKGEIKEEEEEDTKMEEDTDADTENKTTTKMKTKMETEVEDANERKESIKEEIKI</sequence>
<organism evidence="3 4">
    <name type="scientific">Sclerotinia borealis (strain F-4128)</name>
    <dbReference type="NCBI Taxonomy" id="1432307"/>
    <lineage>
        <taxon>Eukaryota</taxon>
        <taxon>Fungi</taxon>
        <taxon>Dikarya</taxon>
        <taxon>Ascomycota</taxon>
        <taxon>Pezizomycotina</taxon>
        <taxon>Leotiomycetes</taxon>
        <taxon>Helotiales</taxon>
        <taxon>Sclerotiniaceae</taxon>
        <taxon>Sclerotinia</taxon>
    </lineage>
</organism>
<gene>
    <name evidence="3" type="ORF">SBOR_8188</name>
</gene>
<feature type="compositionally biased region" description="Acidic residues" evidence="2">
    <location>
        <begin position="447"/>
        <end position="459"/>
    </location>
</feature>
<feature type="compositionally biased region" description="Pro residues" evidence="2">
    <location>
        <begin position="46"/>
        <end position="55"/>
    </location>
</feature>
<feature type="compositionally biased region" description="Basic and acidic residues" evidence="2">
    <location>
        <begin position="376"/>
        <end position="395"/>
    </location>
</feature>
<dbReference type="GO" id="GO:0030289">
    <property type="term" value="C:protein phosphatase 4 complex"/>
    <property type="evidence" value="ECO:0007669"/>
    <property type="project" value="InterPro"/>
</dbReference>
<evidence type="ECO:0000256" key="2">
    <source>
        <dbReference type="SAM" id="MobiDB-lite"/>
    </source>
</evidence>
<dbReference type="GO" id="GO:0019888">
    <property type="term" value="F:protein phosphatase regulator activity"/>
    <property type="evidence" value="ECO:0007669"/>
    <property type="project" value="InterPro"/>
</dbReference>
<feature type="compositionally biased region" description="Polar residues" evidence="2">
    <location>
        <begin position="62"/>
        <end position="74"/>
    </location>
</feature>
<feature type="region of interest" description="Disordered" evidence="2">
    <location>
        <begin position="301"/>
        <end position="361"/>
    </location>
</feature>
<dbReference type="HOGENOM" id="CLU_024587_1_0_1"/>
<dbReference type="GO" id="GO:0005634">
    <property type="term" value="C:nucleus"/>
    <property type="evidence" value="ECO:0007669"/>
    <property type="project" value="TreeGrafter"/>
</dbReference>
<name>W9C975_SCLBF</name>
<dbReference type="PANTHER" id="PTHR16487">
    <property type="entry name" value="PPP4R2-RELATED PROTEIN"/>
    <property type="match status" value="1"/>
</dbReference>
<feature type="compositionally biased region" description="Basic and acidic residues" evidence="2">
    <location>
        <begin position="500"/>
        <end position="532"/>
    </location>
</feature>